<dbReference type="AlphaFoldDB" id="A0A7H4PDG2"/>
<name>A0A7H4PDG2_9ENTR</name>
<keyword evidence="4" id="KW-0547">Nucleotide-binding</keyword>
<gene>
    <name evidence="15" type="primary">uvrA_4</name>
    <name evidence="15" type="ORF">NCTC11685_03649</name>
</gene>
<evidence type="ECO:0000256" key="7">
    <source>
        <dbReference type="ARBA" id="ARBA00022840"/>
    </source>
</evidence>
<evidence type="ECO:0000259" key="14">
    <source>
        <dbReference type="Pfam" id="PF00005"/>
    </source>
</evidence>
<protein>
    <recommendedName>
        <fullName evidence="12">UvrABC system protein A</fullName>
    </recommendedName>
    <alternativeName>
        <fullName evidence="13">Excinuclease ABC subunit A</fullName>
    </alternativeName>
</protein>
<evidence type="ECO:0000256" key="13">
    <source>
        <dbReference type="ARBA" id="ARBA00042156"/>
    </source>
</evidence>
<keyword evidence="5" id="KW-0227">DNA damage</keyword>
<dbReference type="Gene3D" id="3.40.50.300">
    <property type="entry name" value="P-loop containing nucleotide triphosphate hydrolases"/>
    <property type="match status" value="1"/>
</dbReference>
<organism evidence="15 16">
    <name type="scientific">Klebsiella michiganensis</name>
    <dbReference type="NCBI Taxonomy" id="1134687"/>
    <lineage>
        <taxon>Bacteria</taxon>
        <taxon>Pseudomonadati</taxon>
        <taxon>Pseudomonadota</taxon>
        <taxon>Gammaproteobacteria</taxon>
        <taxon>Enterobacterales</taxon>
        <taxon>Enterobacteriaceae</taxon>
        <taxon>Klebsiella/Raoultella group</taxon>
        <taxon>Klebsiella</taxon>
    </lineage>
</organism>
<comment type="caution">
    <text evidence="15">The sequence shown here is derived from an EMBL/GenBank/DDBJ whole genome shotgun (WGS) entry which is preliminary data.</text>
</comment>
<dbReference type="GO" id="GO:0006281">
    <property type="term" value="P:DNA repair"/>
    <property type="evidence" value="ECO:0007669"/>
    <property type="project" value="UniProtKB-KW"/>
</dbReference>
<evidence type="ECO:0000256" key="4">
    <source>
        <dbReference type="ARBA" id="ARBA00022741"/>
    </source>
</evidence>
<comment type="similarity">
    <text evidence="11">Belongs to the ABC transporter superfamily. UvrA family.</text>
</comment>
<evidence type="ECO:0000313" key="15">
    <source>
        <dbReference type="EMBL" id="STW65939.1"/>
    </source>
</evidence>
<dbReference type="GO" id="GO:0016887">
    <property type="term" value="F:ATP hydrolysis activity"/>
    <property type="evidence" value="ECO:0007669"/>
    <property type="project" value="InterPro"/>
</dbReference>
<evidence type="ECO:0000256" key="11">
    <source>
        <dbReference type="ARBA" id="ARBA00038000"/>
    </source>
</evidence>
<dbReference type="GO" id="GO:0005524">
    <property type="term" value="F:ATP binding"/>
    <property type="evidence" value="ECO:0007669"/>
    <property type="project" value="UniProtKB-KW"/>
</dbReference>
<accession>A0A7H4PDG2</accession>
<dbReference type="InterPro" id="IPR027417">
    <property type="entry name" value="P-loop_NTPase"/>
</dbReference>
<evidence type="ECO:0000256" key="10">
    <source>
        <dbReference type="ARBA" id="ARBA00023204"/>
    </source>
</evidence>
<evidence type="ECO:0000256" key="3">
    <source>
        <dbReference type="ARBA" id="ARBA00022737"/>
    </source>
</evidence>
<dbReference type="InterPro" id="IPR003439">
    <property type="entry name" value="ABC_transporter-like_ATP-bd"/>
</dbReference>
<evidence type="ECO:0000256" key="2">
    <source>
        <dbReference type="ARBA" id="ARBA00022490"/>
    </source>
</evidence>
<evidence type="ECO:0000256" key="8">
    <source>
        <dbReference type="ARBA" id="ARBA00022881"/>
    </source>
</evidence>
<dbReference type="SUPFAM" id="SSF52540">
    <property type="entry name" value="P-loop containing nucleoside triphosphate hydrolases"/>
    <property type="match status" value="1"/>
</dbReference>
<keyword evidence="10" id="KW-0234">DNA repair</keyword>
<keyword evidence="7" id="KW-0067">ATP-binding</keyword>
<sequence length="151" mass="16467">MTIEEAREFFDAVPALARKLQTLMDVGLTYIRLGQSATTLSGGEAQRVKLARELSKRGTGQTLYILDEPTTGLHFADIQQLLEVLHQLRDQGNTIVVIEHNLDVIKTADWIVDLGPEGGSGGGEILVSGTPETVAECEASYTARFLKPMLK</sequence>
<dbReference type="PANTHER" id="PTHR43152:SF3">
    <property type="entry name" value="UVRABC SYSTEM PROTEIN A"/>
    <property type="match status" value="1"/>
</dbReference>
<keyword evidence="2" id="KW-0963">Cytoplasm</keyword>
<proteinExistence type="inferred from homology"/>
<dbReference type="PANTHER" id="PTHR43152">
    <property type="entry name" value="UVRABC SYSTEM PROTEIN A"/>
    <property type="match status" value="1"/>
</dbReference>
<dbReference type="Gene3D" id="1.20.1580.10">
    <property type="entry name" value="ABC transporter ATPase like domain"/>
    <property type="match status" value="1"/>
</dbReference>
<evidence type="ECO:0000256" key="6">
    <source>
        <dbReference type="ARBA" id="ARBA00022769"/>
    </source>
</evidence>
<evidence type="ECO:0000256" key="9">
    <source>
        <dbReference type="ARBA" id="ARBA00023125"/>
    </source>
</evidence>
<dbReference type="GO" id="GO:0005737">
    <property type="term" value="C:cytoplasm"/>
    <property type="evidence" value="ECO:0007669"/>
    <property type="project" value="UniProtKB-SubCell"/>
</dbReference>
<dbReference type="GO" id="GO:0003677">
    <property type="term" value="F:DNA binding"/>
    <property type="evidence" value="ECO:0007669"/>
    <property type="project" value="UniProtKB-KW"/>
</dbReference>
<evidence type="ECO:0000256" key="1">
    <source>
        <dbReference type="ARBA" id="ARBA00004496"/>
    </source>
</evidence>
<keyword evidence="3" id="KW-0677">Repeat</keyword>
<evidence type="ECO:0000256" key="5">
    <source>
        <dbReference type="ARBA" id="ARBA00022763"/>
    </source>
</evidence>
<dbReference type="EMBL" id="UGMS01000002">
    <property type="protein sequence ID" value="STW65939.1"/>
    <property type="molecule type" value="Genomic_DNA"/>
</dbReference>
<evidence type="ECO:0000313" key="16">
    <source>
        <dbReference type="Proteomes" id="UP000254863"/>
    </source>
</evidence>
<dbReference type="Proteomes" id="UP000254863">
    <property type="component" value="Unassembled WGS sequence"/>
</dbReference>
<dbReference type="GO" id="GO:0004518">
    <property type="term" value="F:nuclease activity"/>
    <property type="evidence" value="ECO:0007669"/>
    <property type="project" value="UniProtKB-KW"/>
</dbReference>
<comment type="subcellular location">
    <subcellularLocation>
        <location evidence="1">Cytoplasm</location>
    </subcellularLocation>
</comment>
<reference evidence="15 16" key="1">
    <citation type="submission" date="2018-06" db="EMBL/GenBank/DDBJ databases">
        <authorList>
            <consortium name="Pathogen Informatics"/>
            <person name="Doyle S."/>
        </authorList>
    </citation>
    <scope>NUCLEOTIDE SEQUENCE [LARGE SCALE GENOMIC DNA]</scope>
    <source>
        <strain evidence="15 16">NCTC11685</strain>
    </source>
</reference>
<evidence type="ECO:0000256" key="12">
    <source>
        <dbReference type="ARBA" id="ARBA00039316"/>
    </source>
</evidence>
<dbReference type="Pfam" id="PF00005">
    <property type="entry name" value="ABC_tran"/>
    <property type="match status" value="1"/>
</dbReference>
<keyword evidence="9" id="KW-0238">DNA-binding</keyword>
<feature type="domain" description="ABC transporter" evidence="14">
    <location>
        <begin position="20"/>
        <end position="71"/>
    </location>
</feature>
<keyword evidence="8" id="KW-0267">Excision nuclease</keyword>
<keyword evidence="6" id="KW-0228">DNA excision</keyword>